<sequence length="564" mass="63751">MMQVLHSGMKWLVLVSLLAARLVQQPTPEVRTRSGLVRGTVSRNGLFYQYFGIPYATVDERNRFQAPLPPPPWAGVFEAVDENTWCPQNSGGITIGEPNCLKLNIYTPTHISKPLPVMVYIHGGCFFSGTGSPFMYGGDFLAEHDVIYVGINYRLGVEGFLCLGIKEAPGNAGLKDQIAALKWIQENIEAFGGNPNDVTLFGESAGAVSTSFMMLTSSTKGLFHKAILQSGSSLAPWALQHDPIGSASALVRKFGYNTNNPQEIYKILSKKTASELLEAVTRNEDKFCVAAQHLFVPCIEKPLEGVEPVITEYPADIIKSGNYTKVPMIIGYTDKEGIYFVAADHGTSVKNNSAVMDPVRSMREDLEFPTEFEKNYTIDTIRRHYFSSYEEEIIPDLVELYSDVHFKVPVVLEAELYKQTTDQPIYYYLFRYDGLRNMPKIVSGFHYLMKGASHADELFYLFKPHGFPLLQSVENNMINRMVTMWTNFAKYTDPTPVVTPLTPVRWRPSRRHNPTALVIDSRISTGPLWEEASVRLWNDTYNKYRRKHYGAQQYTPYQYINVRS</sequence>
<dbReference type="OrthoDB" id="19653at2759"/>
<feature type="signal peptide" evidence="6">
    <location>
        <begin position="1"/>
        <end position="20"/>
    </location>
</feature>
<dbReference type="EC" id="3.1.1.-" evidence="6"/>
<keyword evidence="5" id="KW-0325">Glycoprotein</keyword>
<evidence type="ECO:0000313" key="9">
    <source>
        <dbReference type="RefSeq" id="XP_026743766.1"/>
    </source>
</evidence>
<dbReference type="SUPFAM" id="SSF53474">
    <property type="entry name" value="alpha/beta-Hydrolases"/>
    <property type="match status" value="1"/>
</dbReference>
<dbReference type="PROSITE" id="PS00122">
    <property type="entry name" value="CARBOXYLESTERASE_B_1"/>
    <property type="match status" value="1"/>
</dbReference>
<evidence type="ECO:0000256" key="3">
    <source>
        <dbReference type="ARBA" id="ARBA00022801"/>
    </source>
</evidence>
<accession>A0A7E5WUD0</accession>
<gene>
    <name evidence="9" type="primary">LOC113505328</name>
</gene>
<feature type="domain" description="Carboxylesterase type B" evidence="7">
    <location>
        <begin position="27"/>
        <end position="523"/>
    </location>
</feature>
<evidence type="ECO:0000313" key="8">
    <source>
        <dbReference type="Proteomes" id="UP000322000"/>
    </source>
</evidence>
<feature type="chain" id="PRO_5029034902" description="Carboxylic ester hydrolase" evidence="6">
    <location>
        <begin position="21"/>
        <end position="564"/>
    </location>
</feature>
<evidence type="ECO:0000256" key="5">
    <source>
        <dbReference type="ARBA" id="ARBA00023180"/>
    </source>
</evidence>
<dbReference type="AlphaFoldDB" id="A0A7E5WUD0"/>
<evidence type="ECO:0000256" key="6">
    <source>
        <dbReference type="RuleBase" id="RU361235"/>
    </source>
</evidence>
<evidence type="ECO:0000256" key="2">
    <source>
        <dbReference type="ARBA" id="ARBA00022487"/>
    </source>
</evidence>
<dbReference type="Pfam" id="PF00135">
    <property type="entry name" value="COesterase"/>
    <property type="match status" value="1"/>
</dbReference>
<dbReference type="InterPro" id="IPR002018">
    <property type="entry name" value="CarbesteraseB"/>
</dbReference>
<dbReference type="RefSeq" id="XP_026743766.1">
    <property type="nucleotide sequence ID" value="XM_026887965.1"/>
</dbReference>
<dbReference type="GO" id="GO:0052689">
    <property type="term" value="F:carboxylic ester hydrolase activity"/>
    <property type="evidence" value="ECO:0007669"/>
    <property type="project" value="UniProtKB-KW"/>
</dbReference>
<keyword evidence="3 6" id="KW-0378">Hydrolase</keyword>
<evidence type="ECO:0000256" key="4">
    <source>
        <dbReference type="ARBA" id="ARBA00023157"/>
    </source>
</evidence>
<protein>
    <recommendedName>
        <fullName evidence="6">Carboxylic ester hydrolase</fullName>
        <ecNumber evidence="6">3.1.1.-</ecNumber>
    </recommendedName>
</protein>
<comment type="similarity">
    <text evidence="1 6">Belongs to the type-B carboxylesterase/lipase family.</text>
</comment>
<dbReference type="Proteomes" id="UP000322000">
    <property type="component" value="Chromosome 25"/>
</dbReference>
<name>A0A7E5WUD0_TRINI</name>
<evidence type="ECO:0000256" key="1">
    <source>
        <dbReference type="ARBA" id="ARBA00005964"/>
    </source>
</evidence>
<keyword evidence="8" id="KW-1185">Reference proteome</keyword>
<proteinExistence type="inferred from homology"/>
<dbReference type="GeneID" id="113505328"/>
<dbReference type="Gene3D" id="3.40.50.1820">
    <property type="entry name" value="alpha/beta hydrolase"/>
    <property type="match status" value="1"/>
</dbReference>
<dbReference type="PANTHER" id="PTHR43142:SF1">
    <property type="entry name" value="CARBOXYLIC ESTER HYDROLASE"/>
    <property type="match status" value="1"/>
</dbReference>
<dbReference type="FunCoup" id="A0A7E5WUD0">
    <property type="interactions" value="21"/>
</dbReference>
<evidence type="ECO:0000259" key="7">
    <source>
        <dbReference type="Pfam" id="PF00135"/>
    </source>
</evidence>
<organism evidence="8 9">
    <name type="scientific">Trichoplusia ni</name>
    <name type="common">Cabbage looper</name>
    <dbReference type="NCBI Taxonomy" id="7111"/>
    <lineage>
        <taxon>Eukaryota</taxon>
        <taxon>Metazoa</taxon>
        <taxon>Ecdysozoa</taxon>
        <taxon>Arthropoda</taxon>
        <taxon>Hexapoda</taxon>
        <taxon>Insecta</taxon>
        <taxon>Pterygota</taxon>
        <taxon>Neoptera</taxon>
        <taxon>Endopterygota</taxon>
        <taxon>Lepidoptera</taxon>
        <taxon>Glossata</taxon>
        <taxon>Ditrysia</taxon>
        <taxon>Noctuoidea</taxon>
        <taxon>Noctuidae</taxon>
        <taxon>Plusiinae</taxon>
        <taxon>Trichoplusia</taxon>
    </lineage>
</organism>
<dbReference type="KEGG" id="tnl:113505328"/>
<dbReference type="InParanoid" id="A0A7E5WUD0"/>
<dbReference type="InterPro" id="IPR029058">
    <property type="entry name" value="AB_hydrolase_fold"/>
</dbReference>
<dbReference type="InterPro" id="IPR019826">
    <property type="entry name" value="Carboxylesterase_B_AS"/>
</dbReference>
<keyword evidence="6" id="KW-0732">Signal</keyword>
<keyword evidence="4" id="KW-1015">Disulfide bond</keyword>
<keyword evidence="2" id="KW-0719">Serine esterase</keyword>
<reference evidence="9" key="1">
    <citation type="submission" date="2025-08" db="UniProtKB">
        <authorList>
            <consortium name="RefSeq"/>
        </authorList>
    </citation>
    <scope>IDENTIFICATION</scope>
</reference>
<dbReference type="PANTHER" id="PTHR43142">
    <property type="entry name" value="CARBOXYLIC ESTER HYDROLASE"/>
    <property type="match status" value="1"/>
</dbReference>